<accession>A0ACC2P4D2</accession>
<sequence length="107" mass="12043">MLFVKLGIIVVIGDMNARMGNKGGDGSKDEERNSRDGTVNREGLRLLEEIEKQGLMIVKRDIYGDREGGEIPEEWEAGKVIPIFQSGEKREVKNYHPLTISNEQILS</sequence>
<protein>
    <submittedName>
        <fullName evidence="1">Uncharacterized protein</fullName>
    </submittedName>
</protein>
<evidence type="ECO:0000313" key="2">
    <source>
        <dbReference type="Proteomes" id="UP001239111"/>
    </source>
</evidence>
<organism evidence="1 2">
    <name type="scientific">Eretmocerus hayati</name>
    <dbReference type="NCBI Taxonomy" id="131215"/>
    <lineage>
        <taxon>Eukaryota</taxon>
        <taxon>Metazoa</taxon>
        <taxon>Ecdysozoa</taxon>
        <taxon>Arthropoda</taxon>
        <taxon>Hexapoda</taxon>
        <taxon>Insecta</taxon>
        <taxon>Pterygota</taxon>
        <taxon>Neoptera</taxon>
        <taxon>Endopterygota</taxon>
        <taxon>Hymenoptera</taxon>
        <taxon>Apocrita</taxon>
        <taxon>Proctotrupomorpha</taxon>
        <taxon>Chalcidoidea</taxon>
        <taxon>Aphelinidae</taxon>
        <taxon>Aphelininae</taxon>
        <taxon>Eretmocerus</taxon>
    </lineage>
</organism>
<proteinExistence type="predicted"/>
<dbReference type="EMBL" id="CM056742">
    <property type="protein sequence ID" value="KAJ8677681.1"/>
    <property type="molecule type" value="Genomic_DNA"/>
</dbReference>
<evidence type="ECO:0000313" key="1">
    <source>
        <dbReference type="EMBL" id="KAJ8677681.1"/>
    </source>
</evidence>
<gene>
    <name evidence="1" type="ORF">QAD02_013468</name>
</gene>
<dbReference type="Proteomes" id="UP001239111">
    <property type="component" value="Chromosome 2"/>
</dbReference>
<name>A0ACC2P4D2_9HYME</name>
<comment type="caution">
    <text evidence="1">The sequence shown here is derived from an EMBL/GenBank/DDBJ whole genome shotgun (WGS) entry which is preliminary data.</text>
</comment>
<keyword evidence="2" id="KW-1185">Reference proteome</keyword>
<reference evidence="1" key="1">
    <citation type="submission" date="2023-04" db="EMBL/GenBank/DDBJ databases">
        <title>A chromosome-level genome assembly of the parasitoid wasp Eretmocerus hayati.</title>
        <authorList>
            <person name="Zhong Y."/>
            <person name="Liu S."/>
            <person name="Liu Y."/>
        </authorList>
    </citation>
    <scope>NUCLEOTIDE SEQUENCE</scope>
    <source>
        <strain evidence="1">ZJU_SS_LIU_2023</strain>
    </source>
</reference>